<proteinExistence type="predicted"/>
<dbReference type="PROSITE" id="PS51343">
    <property type="entry name" value="PII_GLNB_DOM"/>
    <property type="match status" value="1"/>
</dbReference>
<dbReference type="OrthoDB" id="7959799at2"/>
<dbReference type="SUPFAM" id="SSF54913">
    <property type="entry name" value="GlnB-like"/>
    <property type="match status" value="1"/>
</dbReference>
<dbReference type="InterPro" id="IPR015867">
    <property type="entry name" value="N-reg_PII/ATP_PRibTrfase_C"/>
</dbReference>
<dbReference type="InterPro" id="IPR011322">
    <property type="entry name" value="N-reg_PII-like_a/b"/>
</dbReference>
<dbReference type="Pfam" id="PF00543">
    <property type="entry name" value="P-II"/>
    <property type="match status" value="1"/>
</dbReference>
<comment type="caution">
    <text evidence="3">The sequence shown here is derived from an EMBL/GenBank/DDBJ whole genome shotgun (WGS) entry which is preliminary data.</text>
</comment>
<dbReference type="RefSeq" id="WP_044408980.1">
    <property type="nucleotide sequence ID" value="NZ_JXXE01000178.1"/>
</dbReference>
<gene>
    <name evidence="3" type="ORF">OO17_09165</name>
</gene>
<sequence>MNTENDMILITALIRPHMEGHVVRALHDLTNFPGFTFDEVRGQGRGRGQGGSYVASDEDITYHQFLELRLVCRSDQAAPICERIAAAAWTGRKGDGVIYTTSVHSFGRIREIGEHQEQRHD</sequence>
<dbReference type="GO" id="GO:0030234">
    <property type="term" value="F:enzyme regulator activity"/>
    <property type="evidence" value="ECO:0007669"/>
    <property type="project" value="InterPro"/>
</dbReference>
<dbReference type="PANTHER" id="PTHR30115:SF11">
    <property type="entry name" value="NITROGEN REGULATORY PROTEIN P-II HOMOLOG"/>
    <property type="match status" value="1"/>
</dbReference>
<dbReference type="GO" id="GO:0005829">
    <property type="term" value="C:cytosol"/>
    <property type="evidence" value="ECO:0007669"/>
    <property type="project" value="TreeGrafter"/>
</dbReference>
<dbReference type="PANTHER" id="PTHR30115">
    <property type="entry name" value="NITROGEN REGULATORY PROTEIN P-II"/>
    <property type="match status" value="1"/>
</dbReference>
<name>A0A0D7EVB7_RHOPL</name>
<dbReference type="EMBL" id="JXXE01000178">
    <property type="protein sequence ID" value="KIZ44769.1"/>
    <property type="molecule type" value="Genomic_DNA"/>
</dbReference>
<reference evidence="3 4" key="1">
    <citation type="submission" date="2014-11" db="EMBL/GenBank/DDBJ databases">
        <title>Genomics and ecophysiology of heterotrophic nitrogen fixing bacteria isolated from estuarine surface water.</title>
        <authorList>
            <person name="Bentzon-Tilia M."/>
            <person name="Severin I."/>
            <person name="Hansen L.H."/>
            <person name="Riemann L."/>
        </authorList>
    </citation>
    <scope>NUCLEOTIDE SEQUENCE [LARGE SCALE GENOMIC DNA]</scope>
    <source>
        <strain evidence="3 4">BAL398</strain>
    </source>
</reference>
<protein>
    <recommendedName>
        <fullName evidence="1">Nitrogen regulatory protein P-II</fullName>
    </recommendedName>
</protein>
<dbReference type="PATRIC" id="fig|1076.23.peg.1176"/>
<evidence type="ECO:0000313" key="4">
    <source>
        <dbReference type="Proteomes" id="UP000032515"/>
    </source>
</evidence>
<dbReference type="GO" id="GO:0006808">
    <property type="term" value="P:regulation of nitrogen utilization"/>
    <property type="evidence" value="ECO:0007669"/>
    <property type="project" value="InterPro"/>
</dbReference>
<accession>A0A0D7EVB7</accession>
<dbReference type="Proteomes" id="UP000032515">
    <property type="component" value="Unassembled WGS sequence"/>
</dbReference>
<dbReference type="GO" id="GO:0005524">
    <property type="term" value="F:ATP binding"/>
    <property type="evidence" value="ECO:0007669"/>
    <property type="project" value="TreeGrafter"/>
</dbReference>
<dbReference type="Gene3D" id="3.30.70.120">
    <property type="match status" value="1"/>
</dbReference>
<dbReference type="SMART" id="SM00938">
    <property type="entry name" value="P-II"/>
    <property type="match status" value="1"/>
</dbReference>
<dbReference type="AlphaFoldDB" id="A0A0D7EVB7"/>
<evidence type="ECO:0000256" key="1">
    <source>
        <dbReference type="ARBA" id="ARBA00015681"/>
    </source>
</evidence>
<evidence type="ECO:0000313" key="3">
    <source>
        <dbReference type="EMBL" id="KIZ44769.1"/>
    </source>
</evidence>
<organism evidence="3 4">
    <name type="scientific">Rhodopseudomonas palustris</name>
    <dbReference type="NCBI Taxonomy" id="1076"/>
    <lineage>
        <taxon>Bacteria</taxon>
        <taxon>Pseudomonadati</taxon>
        <taxon>Pseudomonadota</taxon>
        <taxon>Alphaproteobacteria</taxon>
        <taxon>Hyphomicrobiales</taxon>
        <taxon>Nitrobacteraceae</taxon>
        <taxon>Rhodopseudomonas</taxon>
    </lineage>
</organism>
<comment type="function">
    <text evidence="2">In nitrogen-limiting conditions, when the ratio of Gln to 2-ketoglutarate decreases, P-II is uridylylated to P-II-UMP. P-II-UMP allows the deadenylation of glutamine synthetase (GS), thus activating the enzyme. Conversely, in nitrogen excess P-II is deuridylated and promotes the adenylation of GS. P-II indirectly controls the transcription of the GS gene (glnA). P-II prevents NR-II-catalyzed conversion of NR-I to NR-I-phosphate, the transcriptional activator of glnA. When P-II is uridylylated to P-II-UMP, these events are reversed.</text>
</comment>
<evidence type="ECO:0000256" key="2">
    <source>
        <dbReference type="ARBA" id="ARBA00025238"/>
    </source>
</evidence>
<dbReference type="InterPro" id="IPR002187">
    <property type="entry name" value="N-reg_PII"/>
</dbReference>